<evidence type="ECO:0000313" key="2">
    <source>
        <dbReference type="EMBL" id="KAF7843186.1"/>
    </source>
</evidence>
<reference evidence="2" key="1">
    <citation type="submission" date="2020-09" db="EMBL/GenBank/DDBJ databases">
        <title>Genome-Enabled Discovery of Anthraquinone Biosynthesis in Senna tora.</title>
        <authorList>
            <person name="Kang S.-H."/>
            <person name="Pandey R.P."/>
            <person name="Lee C.-M."/>
            <person name="Sim J.-S."/>
            <person name="Jeong J.-T."/>
            <person name="Choi B.-S."/>
            <person name="Jung M."/>
            <person name="Ginzburg D."/>
            <person name="Zhao K."/>
            <person name="Won S.Y."/>
            <person name="Oh T.-J."/>
            <person name="Yu Y."/>
            <person name="Kim N.-H."/>
            <person name="Lee O.R."/>
            <person name="Lee T.-H."/>
            <person name="Bashyal P."/>
            <person name="Kim T.-S."/>
            <person name="Lee W.-H."/>
            <person name="Kawkins C."/>
            <person name="Kim C.-K."/>
            <person name="Kim J.S."/>
            <person name="Ahn B.O."/>
            <person name="Rhee S.Y."/>
            <person name="Sohng J.K."/>
        </authorList>
    </citation>
    <scope>NUCLEOTIDE SEQUENCE</scope>
    <source>
        <tissue evidence="2">Leaf</tissue>
    </source>
</reference>
<sequence length="194" mass="21745">MAFTVRVDDGKLAPDLGSNAHVRSSSPQKSPSLRRPRLKNPLLPPSVVTLSKRPRMMNNISITGSPSLTITCRYAQWLVSTKQTPLSEKASIEQQMDNSRRSMVLQIGRSTYMTSKHIPHQIHRNEVKSEVASQISLGNLSRIYDKFTSSEHSRRRRDISGSELKTDADEIDSIKNCSQHNSSSCKLIINSQTI</sequence>
<evidence type="ECO:0000256" key="1">
    <source>
        <dbReference type="SAM" id="MobiDB-lite"/>
    </source>
</evidence>
<protein>
    <submittedName>
        <fullName evidence="2">Uncharacterized protein</fullName>
    </submittedName>
</protein>
<dbReference type="AlphaFoldDB" id="A0A834XFU8"/>
<evidence type="ECO:0000313" key="3">
    <source>
        <dbReference type="Proteomes" id="UP000634136"/>
    </source>
</evidence>
<organism evidence="2 3">
    <name type="scientific">Senna tora</name>
    <dbReference type="NCBI Taxonomy" id="362788"/>
    <lineage>
        <taxon>Eukaryota</taxon>
        <taxon>Viridiplantae</taxon>
        <taxon>Streptophyta</taxon>
        <taxon>Embryophyta</taxon>
        <taxon>Tracheophyta</taxon>
        <taxon>Spermatophyta</taxon>
        <taxon>Magnoliopsida</taxon>
        <taxon>eudicotyledons</taxon>
        <taxon>Gunneridae</taxon>
        <taxon>Pentapetalae</taxon>
        <taxon>rosids</taxon>
        <taxon>fabids</taxon>
        <taxon>Fabales</taxon>
        <taxon>Fabaceae</taxon>
        <taxon>Caesalpinioideae</taxon>
        <taxon>Cassia clade</taxon>
        <taxon>Senna</taxon>
    </lineage>
</organism>
<gene>
    <name evidence="2" type="ORF">G2W53_000091</name>
</gene>
<accession>A0A834XFU8</accession>
<name>A0A834XFU8_9FABA</name>
<dbReference type="Proteomes" id="UP000634136">
    <property type="component" value="Unassembled WGS sequence"/>
</dbReference>
<keyword evidence="3" id="KW-1185">Reference proteome</keyword>
<dbReference type="OrthoDB" id="1986875at2759"/>
<comment type="caution">
    <text evidence="2">The sequence shown here is derived from an EMBL/GenBank/DDBJ whole genome shotgun (WGS) entry which is preliminary data.</text>
</comment>
<dbReference type="EMBL" id="JAAIUW010000001">
    <property type="protein sequence ID" value="KAF7843186.1"/>
    <property type="molecule type" value="Genomic_DNA"/>
</dbReference>
<feature type="region of interest" description="Disordered" evidence="1">
    <location>
        <begin position="1"/>
        <end position="46"/>
    </location>
</feature>
<feature type="compositionally biased region" description="Basic and acidic residues" evidence="1">
    <location>
        <begin position="1"/>
        <end position="12"/>
    </location>
</feature>
<proteinExistence type="predicted"/>